<evidence type="ECO:0000256" key="2">
    <source>
        <dbReference type="ARBA" id="ARBA00004613"/>
    </source>
</evidence>
<comment type="similarity">
    <text evidence="8">Belongs to the plant egg cell-secreted peptide family.</text>
</comment>
<evidence type="ECO:0000256" key="9">
    <source>
        <dbReference type="SAM" id="MobiDB-lite"/>
    </source>
</evidence>
<feature type="compositionally biased region" description="Pro residues" evidence="9">
    <location>
        <begin position="104"/>
        <end position="115"/>
    </location>
</feature>
<dbReference type="PANTHER" id="PTHR35293">
    <property type="entry name" value="EGG CELL-SECRETED PROTEIN 1.5"/>
    <property type="match status" value="1"/>
</dbReference>
<evidence type="ECO:0000256" key="5">
    <source>
        <dbReference type="ARBA" id="ARBA00023279"/>
    </source>
</evidence>
<feature type="compositionally biased region" description="Low complexity" evidence="9">
    <location>
        <begin position="116"/>
        <end position="125"/>
    </location>
</feature>
<reference evidence="14" key="2">
    <citation type="submission" date="2025-04" db="UniProtKB">
        <authorList>
            <consortium name="RefSeq"/>
        </authorList>
    </citation>
    <scope>IDENTIFICATION</scope>
    <source>
        <tissue evidence="14">Leaf</tissue>
    </source>
</reference>
<feature type="domain" description="Prolamin-like" evidence="10">
    <location>
        <begin position="28"/>
        <end position="94"/>
    </location>
</feature>
<dbReference type="Proteomes" id="UP000515123">
    <property type="component" value="Linkage group 8"/>
</dbReference>
<gene>
    <name evidence="14" type="primary">LOC109714698</name>
    <name evidence="11" type="ORF">ACMD2_16668</name>
</gene>
<comment type="function">
    <text evidence="7">Involved in the regulation of gamete interactions during the double fertilization and to prevent multiple-pollen tube attraction; mediates the redistribution of the gamete fusogen HAP2/GCS1 to the cell surface after secretion upon sperm arrival.</text>
</comment>
<evidence type="ECO:0000256" key="7">
    <source>
        <dbReference type="ARBA" id="ARBA00034457"/>
    </source>
</evidence>
<evidence type="ECO:0000313" key="12">
    <source>
        <dbReference type="Proteomes" id="UP000092600"/>
    </source>
</evidence>
<evidence type="ECO:0000259" key="10">
    <source>
        <dbReference type="Pfam" id="PF05617"/>
    </source>
</evidence>
<keyword evidence="3" id="KW-0964">Secreted</keyword>
<evidence type="ECO:0000256" key="1">
    <source>
        <dbReference type="ARBA" id="ARBA00004541"/>
    </source>
</evidence>
<keyword evidence="4" id="KW-0732">Signal</keyword>
<dbReference type="GO" id="GO:0080155">
    <property type="term" value="P:regulation of double fertilization forming a zygote and endosperm"/>
    <property type="evidence" value="ECO:0007669"/>
    <property type="project" value="UniProtKB-ARBA"/>
</dbReference>
<keyword evidence="6" id="KW-0968">Cytoplasmic vesicle</keyword>
<accession>A0A199VY52</accession>
<protein>
    <submittedName>
        <fullName evidence="11">Egg cell-secreted protein 1.1</fullName>
    </submittedName>
    <submittedName>
        <fullName evidence="14">Egg cell-secreted protein 1.4-like</fullName>
    </submittedName>
</protein>
<keyword evidence="13" id="KW-1185">Reference proteome</keyword>
<name>A0A199VY52_ANACO</name>
<feature type="region of interest" description="Disordered" evidence="9">
    <location>
        <begin position="92"/>
        <end position="125"/>
    </location>
</feature>
<evidence type="ECO:0000256" key="8">
    <source>
        <dbReference type="ARBA" id="ARBA00034484"/>
    </source>
</evidence>
<dbReference type="PANTHER" id="PTHR35293:SF10">
    <property type="entry name" value="EGG CELL-SECRETED PROTEIN 1.2-RELATED"/>
    <property type="match status" value="1"/>
</dbReference>
<dbReference type="Gramene" id="Aco016990.1.mrna1">
    <property type="protein sequence ID" value="Aco016990.1.mrna1.cds1"/>
    <property type="gene ID" value="Aco016990.1.path1"/>
</dbReference>
<dbReference type="STRING" id="4615.A0A199VY52"/>
<evidence type="ECO:0000256" key="6">
    <source>
        <dbReference type="ARBA" id="ARBA00023329"/>
    </source>
</evidence>
<comment type="subcellular location">
    <subcellularLocation>
        <location evidence="1">Cytoplasmic vesicle</location>
    </subcellularLocation>
    <subcellularLocation>
        <location evidence="2">Secreted</location>
    </subcellularLocation>
</comment>
<dbReference type="InterPro" id="IPR044711">
    <property type="entry name" value="EC11-15"/>
</dbReference>
<sequence>MPAPTSSEARPVGPIGLSARLQSNGMKQCWDSLVELQSCTGEVILFFLNGETYLGPSCCRAIRVIEHHCWATDVLLASLGFTAQEGDILRGYCDPTNDSFDPSTPTPTPTSPPASPSISPGPASH</sequence>
<proteinExistence type="inferred from homology"/>
<dbReference type="AlphaFoldDB" id="A0A199VY52"/>
<evidence type="ECO:0000313" key="14">
    <source>
        <dbReference type="RefSeq" id="XP_020094981.1"/>
    </source>
</evidence>
<dbReference type="EMBL" id="LSRQ01000568">
    <property type="protein sequence ID" value="OAY81929.1"/>
    <property type="molecule type" value="Genomic_DNA"/>
</dbReference>
<reference evidence="11 12" key="1">
    <citation type="journal article" date="2016" name="DNA Res.">
        <title>The draft genome of MD-2 pineapple using hybrid error correction of long reads.</title>
        <authorList>
            <person name="Redwan R.M."/>
            <person name="Saidin A."/>
            <person name="Kumar S.V."/>
        </authorList>
    </citation>
    <scope>NUCLEOTIDE SEQUENCE [LARGE SCALE GENOMIC DNA]</scope>
    <source>
        <strain evidence="12">cv. MD2</strain>
        <tissue evidence="11">Leaf</tissue>
    </source>
</reference>
<dbReference type="RefSeq" id="XP_020094981.1">
    <property type="nucleotide sequence ID" value="XM_020239392.1"/>
</dbReference>
<dbReference type="GO" id="GO:2000008">
    <property type="term" value="P:regulation of protein localization to cell surface"/>
    <property type="evidence" value="ECO:0007669"/>
    <property type="project" value="UniProtKB-ARBA"/>
</dbReference>
<keyword evidence="5" id="KW-0278">Fertilization</keyword>
<dbReference type="InterPro" id="IPR008502">
    <property type="entry name" value="Prolamin-like"/>
</dbReference>
<evidence type="ECO:0000313" key="13">
    <source>
        <dbReference type="Proteomes" id="UP000515123"/>
    </source>
</evidence>
<evidence type="ECO:0000313" key="11">
    <source>
        <dbReference type="EMBL" id="OAY81929.1"/>
    </source>
</evidence>
<dbReference type="Proteomes" id="UP000092600">
    <property type="component" value="Unassembled WGS sequence"/>
</dbReference>
<organism evidence="11 12">
    <name type="scientific">Ananas comosus</name>
    <name type="common">Pineapple</name>
    <name type="synonym">Ananas ananas</name>
    <dbReference type="NCBI Taxonomy" id="4615"/>
    <lineage>
        <taxon>Eukaryota</taxon>
        <taxon>Viridiplantae</taxon>
        <taxon>Streptophyta</taxon>
        <taxon>Embryophyta</taxon>
        <taxon>Tracheophyta</taxon>
        <taxon>Spermatophyta</taxon>
        <taxon>Magnoliopsida</taxon>
        <taxon>Liliopsida</taxon>
        <taxon>Poales</taxon>
        <taxon>Bromeliaceae</taxon>
        <taxon>Bromelioideae</taxon>
        <taxon>Ananas</taxon>
    </lineage>
</organism>
<dbReference type="GO" id="GO:0031410">
    <property type="term" value="C:cytoplasmic vesicle"/>
    <property type="evidence" value="ECO:0007669"/>
    <property type="project" value="UniProtKB-SubCell"/>
</dbReference>
<dbReference type="GO" id="GO:0009567">
    <property type="term" value="P:double fertilization forming a zygote and endosperm"/>
    <property type="evidence" value="ECO:0007669"/>
    <property type="project" value="InterPro"/>
</dbReference>
<dbReference type="OrthoDB" id="776947at2759"/>
<evidence type="ECO:0000256" key="4">
    <source>
        <dbReference type="ARBA" id="ARBA00022729"/>
    </source>
</evidence>
<dbReference type="GO" id="GO:0005576">
    <property type="term" value="C:extracellular region"/>
    <property type="evidence" value="ECO:0007669"/>
    <property type="project" value="UniProtKB-SubCell"/>
</dbReference>
<dbReference type="GeneID" id="109714698"/>
<dbReference type="Pfam" id="PF05617">
    <property type="entry name" value="Prolamin_like"/>
    <property type="match status" value="1"/>
</dbReference>
<evidence type="ECO:0000256" key="3">
    <source>
        <dbReference type="ARBA" id="ARBA00022525"/>
    </source>
</evidence>